<evidence type="ECO:0000313" key="3">
    <source>
        <dbReference type="Proteomes" id="UP000325081"/>
    </source>
</evidence>
<reference evidence="3" key="1">
    <citation type="journal article" date="2019" name="Curr. Biol.">
        <title>Genome Sequence of Striga asiatica Provides Insight into the Evolution of Plant Parasitism.</title>
        <authorList>
            <person name="Yoshida S."/>
            <person name="Kim S."/>
            <person name="Wafula E.K."/>
            <person name="Tanskanen J."/>
            <person name="Kim Y.M."/>
            <person name="Honaas L."/>
            <person name="Yang Z."/>
            <person name="Spallek T."/>
            <person name="Conn C.E."/>
            <person name="Ichihashi Y."/>
            <person name="Cheong K."/>
            <person name="Cui S."/>
            <person name="Der J.P."/>
            <person name="Gundlach H."/>
            <person name="Jiao Y."/>
            <person name="Hori C."/>
            <person name="Ishida J.K."/>
            <person name="Kasahara H."/>
            <person name="Kiba T."/>
            <person name="Kim M.S."/>
            <person name="Koo N."/>
            <person name="Laohavisit A."/>
            <person name="Lee Y.H."/>
            <person name="Lumba S."/>
            <person name="McCourt P."/>
            <person name="Mortimer J.C."/>
            <person name="Mutuku J.M."/>
            <person name="Nomura T."/>
            <person name="Sasaki-Sekimoto Y."/>
            <person name="Seto Y."/>
            <person name="Wang Y."/>
            <person name="Wakatake T."/>
            <person name="Sakakibara H."/>
            <person name="Demura T."/>
            <person name="Yamaguchi S."/>
            <person name="Yoneyama K."/>
            <person name="Manabe R.I."/>
            <person name="Nelson D.C."/>
            <person name="Schulman A.H."/>
            <person name="Timko M.P."/>
            <person name="dePamphilis C.W."/>
            <person name="Choi D."/>
            <person name="Shirasu K."/>
        </authorList>
    </citation>
    <scope>NUCLEOTIDE SEQUENCE [LARGE SCALE GENOMIC DNA]</scope>
    <source>
        <strain evidence="3">cv. UVA1</strain>
    </source>
</reference>
<protein>
    <submittedName>
        <fullName evidence="2">7-dimethyl-8-ribityllumazine synthase</fullName>
    </submittedName>
</protein>
<dbReference type="EMBL" id="BKCP01000001">
    <property type="protein sequence ID" value="GER24930.1"/>
    <property type="molecule type" value="Genomic_DNA"/>
</dbReference>
<gene>
    <name evidence="2" type="ORF">STAS_00482</name>
</gene>
<organism evidence="2 3">
    <name type="scientific">Striga asiatica</name>
    <name type="common">Asiatic witchweed</name>
    <name type="synonym">Buchnera asiatica</name>
    <dbReference type="NCBI Taxonomy" id="4170"/>
    <lineage>
        <taxon>Eukaryota</taxon>
        <taxon>Viridiplantae</taxon>
        <taxon>Streptophyta</taxon>
        <taxon>Embryophyta</taxon>
        <taxon>Tracheophyta</taxon>
        <taxon>Spermatophyta</taxon>
        <taxon>Magnoliopsida</taxon>
        <taxon>eudicotyledons</taxon>
        <taxon>Gunneridae</taxon>
        <taxon>Pentapetalae</taxon>
        <taxon>asterids</taxon>
        <taxon>lamiids</taxon>
        <taxon>Lamiales</taxon>
        <taxon>Orobanchaceae</taxon>
        <taxon>Buchnereae</taxon>
        <taxon>Striga</taxon>
    </lineage>
</organism>
<feature type="compositionally biased region" description="Basic and acidic residues" evidence="1">
    <location>
        <begin position="11"/>
        <end position="20"/>
    </location>
</feature>
<dbReference type="AlphaFoldDB" id="A0A5A7NWS6"/>
<feature type="compositionally biased region" description="Polar residues" evidence="1">
    <location>
        <begin position="21"/>
        <end position="30"/>
    </location>
</feature>
<accession>A0A5A7NWS6</accession>
<evidence type="ECO:0000256" key="1">
    <source>
        <dbReference type="SAM" id="MobiDB-lite"/>
    </source>
</evidence>
<comment type="caution">
    <text evidence="2">The sequence shown here is derived from an EMBL/GenBank/DDBJ whole genome shotgun (WGS) entry which is preliminary data.</text>
</comment>
<evidence type="ECO:0000313" key="2">
    <source>
        <dbReference type="EMBL" id="GER24930.1"/>
    </source>
</evidence>
<name>A0A5A7NWS6_STRAF</name>
<proteinExistence type="predicted"/>
<sequence>MQQNRAPQTHYIKEEKKQDQLGEQNPNYKQSRVKQKNNHGRISTGTKKEKKDFRDRYPGFADLFEESLDQLDGIGANLLAGSAEIGFRDVIIVLFEPKLALVAYKQSPPVIVESRVYHHQDNLNIERLTEKINEKGRKKEELNTYGPFAETPPSLATSSA</sequence>
<keyword evidence="3" id="KW-1185">Reference proteome</keyword>
<feature type="region of interest" description="Disordered" evidence="1">
    <location>
        <begin position="1"/>
        <end position="53"/>
    </location>
</feature>
<dbReference type="Proteomes" id="UP000325081">
    <property type="component" value="Unassembled WGS sequence"/>
</dbReference>
<feature type="region of interest" description="Disordered" evidence="1">
    <location>
        <begin position="136"/>
        <end position="160"/>
    </location>
</feature>